<feature type="region of interest" description="Disordered" evidence="2">
    <location>
        <begin position="1"/>
        <end position="30"/>
    </location>
</feature>
<dbReference type="VEuPathDB" id="TrichDB:TVAGG3_0496000"/>
<reference evidence="3" key="1">
    <citation type="submission" date="2006-10" db="EMBL/GenBank/DDBJ databases">
        <authorList>
            <person name="Amadeo P."/>
            <person name="Zhao Q."/>
            <person name="Wortman J."/>
            <person name="Fraser-Liggett C."/>
            <person name="Carlton J."/>
        </authorList>
    </citation>
    <scope>NUCLEOTIDE SEQUENCE</scope>
    <source>
        <strain evidence="3">G3</strain>
    </source>
</reference>
<evidence type="ECO:0000313" key="3">
    <source>
        <dbReference type="EMBL" id="EAX81051.1"/>
    </source>
</evidence>
<protein>
    <submittedName>
        <fullName evidence="3">Uncharacterized protein</fullName>
    </submittedName>
</protein>
<dbReference type="InParanoid" id="A2GP66"/>
<keyword evidence="4" id="KW-1185">Reference proteome</keyword>
<dbReference type="RefSeq" id="XP_001293981.1">
    <property type="nucleotide sequence ID" value="XM_001293980.1"/>
</dbReference>
<dbReference type="AlphaFoldDB" id="A2GP66"/>
<dbReference type="EMBL" id="DS118016">
    <property type="protein sequence ID" value="EAX81051.1"/>
    <property type="molecule type" value="Genomic_DNA"/>
</dbReference>
<organism evidence="3 4">
    <name type="scientific">Trichomonas vaginalis (strain ATCC PRA-98 / G3)</name>
    <dbReference type="NCBI Taxonomy" id="412133"/>
    <lineage>
        <taxon>Eukaryota</taxon>
        <taxon>Metamonada</taxon>
        <taxon>Parabasalia</taxon>
        <taxon>Trichomonadida</taxon>
        <taxon>Trichomonadidae</taxon>
        <taxon>Trichomonas</taxon>
    </lineage>
</organism>
<dbReference type="VEuPathDB" id="TrichDB:TVAG_527490"/>
<evidence type="ECO:0000256" key="1">
    <source>
        <dbReference type="SAM" id="Coils"/>
    </source>
</evidence>
<dbReference type="Proteomes" id="UP000001542">
    <property type="component" value="Unassembled WGS sequence"/>
</dbReference>
<keyword evidence="1" id="KW-0175">Coiled coil</keyword>
<sequence length="234" mass="26741">MDLVTPPKEKQKTSKSPVSAPRADVKASPLQSSEIDSLIKNFRTPVKAFRPKANALSKSPTYYWKTKFQEEFRRGDFEAEESDLKNLELESWVPIYKGDIEKYQKQKNEKKLKDPLLNYTNPATVQEIEKQALRMITNAYREKMADAIPTLLQNQKILANKIAEKQKVSDQQIQNDKKVKERMIQTILLLQEDLDAAIQSNKRLANNIDLLKKAKTQAQLSKNGLKANVSVGLI</sequence>
<reference evidence="3" key="2">
    <citation type="journal article" date="2007" name="Science">
        <title>Draft genome sequence of the sexually transmitted pathogen Trichomonas vaginalis.</title>
        <authorList>
            <person name="Carlton J.M."/>
            <person name="Hirt R.P."/>
            <person name="Silva J.C."/>
            <person name="Delcher A.L."/>
            <person name="Schatz M."/>
            <person name="Zhao Q."/>
            <person name="Wortman J.R."/>
            <person name="Bidwell S.L."/>
            <person name="Alsmark U.C.M."/>
            <person name="Besteiro S."/>
            <person name="Sicheritz-Ponten T."/>
            <person name="Noel C.J."/>
            <person name="Dacks J.B."/>
            <person name="Foster P.G."/>
            <person name="Simillion C."/>
            <person name="Van de Peer Y."/>
            <person name="Miranda-Saavedra D."/>
            <person name="Barton G.J."/>
            <person name="Westrop G.D."/>
            <person name="Mueller S."/>
            <person name="Dessi D."/>
            <person name="Fiori P.L."/>
            <person name="Ren Q."/>
            <person name="Paulsen I."/>
            <person name="Zhang H."/>
            <person name="Bastida-Corcuera F.D."/>
            <person name="Simoes-Barbosa A."/>
            <person name="Brown M.T."/>
            <person name="Hayes R.D."/>
            <person name="Mukherjee M."/>
            <person name="Okumura C.Y."/>
            <person name="Schneider R."/>
            <person name="Smith A.J."/>
            <person name="Vanacova S."/>
            <person name="Villalvazo M."/>
            <person name="Haas B.J."/>
            <person name="Pertea M."/>
            <person name="Feldblyum T.V."/>
            <person name="Utterback T.R."/>
            <person name="Shu C.L."/>
            <person name="Osoegawa K."/>
            <person name="de Jong P.J."/>
            <person name="Hrdy I."/>
            <person name="Horvathova L."/>
            <person name="Zubacova Z."/>
            <person name="Dolezal P."/>
            <person name="Malik S.B."/>
            <person name="Logsdon J.M. Jr."/>
            <person name="Henze K."/>
            <person name="Gupta A."/>
            <person name="Wang C.C."/>
            <person name="Dunne R.L."/>
            <person name="Upcroft J.A."/>
            <person name="Upcroft P."/>
            <person name="White O."/>
            <person name="Salzberg S.L."/>
            <person name="Tang P."/>
            <person name="Chiu C.-H."/>
            <person name="Lee Y.-S."/>
            <person name="Embley T.M."/>
            <person name="Coombs G.H."/>
            <person name="Mottram J.C."/>
            <person name="Tachezy J."/>
            <person name="Fraser-Liggett C.M."/>
            <person name="Johnson P.J."/>
        </authorList>
    </citation>
    <scope>NUCLEOTIDE SEQUENCE [LARGE SCALE GENOMIC DNA]</scope>
    <source>
        <strain evidence="3">G3</strain>
    </source>
</reference>
<accession>A2GP66</accession>
<gene>
    <name evidence="3" type="ORF">TVAG_527490</name>
</gene>
<feature type="coiled-coil region" evidence="1">
    <location>
        <begin position="187"/>
        <end position="214"/>
    </location>
</feature>
<evidence type="ECO:0000256" key="2">
    <source>
        <dbReference type="SAM" id="MobiDB-lite"/>
    </source>
</evidence>
<dbReference type="SMR" id="A2GP66"/>
<evidence type="ECO:0000313" key="4">
    <source>
        <dbReference type="Proteomes" id="UP000001542"/>
    </source>
</evidence>
<name>A2GP66_TRIV3</name>
<dbReference type="KEGG" id="tva:4738498"/>
<proteinExistence type="predicted"/>